<evidence type="ECO:0000256" key="4">
    <source>
        <dbReference type="ARBA" id="ARBA00022840"/>
    </source>
</evidence>
<keyword evidence="4" id="KW-0067">ATP-binding</keyword>
<feature type="domain" description="Helicase ATP-binding" evidence="5">
    <location>
        <begin position="87"/>
        <end position="254"/>
    </location>
</feature>
<dbReference type="InterPro" id="IPR050474">
    <property type="entry name" value="Hel308_SKI2-like"/>
</dbReference>
<gene>
    <name evidence="6" type="ORF">ABEG20_14000</name>
</gene>
<dbReference type="PANTHER" id="PTHR47961">
    <property type="entry name" value="DNA POLYMERASE THETA, PUTATIVE (AFU_ORTHOLOGUE AFUA_1G05260)-RELATED"/>
    <property type="match status" value="1"/>
</dbReference>
<dbReference type="PANTHER" id="PTHR47961:SF8">
    <property type="entry name" value="DEXH-BOX ATP-DEPENDENT RNA HELICASE DEXH15 CHLOROPLASTIC"/>
    <property type="match status" value="1"/>
</dbReference>
<evidence type="ECO:0000256" key="3">
    <source>
        <dbReference type="ARBA" id="ARBA00022806"/>
    </source>
</evidence>
<protein>
    <submittedName>
        <fullName evidence="6">DEAD/DEAH box helicase</fullName>
    </submittedName>
</protein>
<keyword evidence="2" id="KW-0378">Hydrolase</keyword>
<dbReference type="EMBL" id="CP157485">
    <property type="protein sequence ID" value="XBO46402.1"/>
    <property type="molecule type" value="Genomic_DNA"/>
</dbReference>
<dbReference type="GO" id="GO:0005524">
    <property type="term" value="F:ATP binding"/>
    <property type="evidence" value="ECO:0007669"/>
    <property type="project" value="UniProtKB-KW"/>
</dbReference>
<dbReference type="GO" id="GO:0004386">
    <property type="term" value="F:helicase activity"/>
    <property type="evidence" value="ECO:0007669"/>
    <property type="project" value="UniProtKB-KW"/>
</dbReference>
<dbReference type="InterPro" id="IPR011545">
    <property type="entry name" value="DEAD/DEAH_box_helicase_dom"/>
</dbReference>
<evidence type="ECO:0000259" key="5">
    <source>
        <dbReference type="SMART" id="SM00487"/>
    </source>
</evidence>
<proteinExistence type="predicted"/>
<dbReference type="RefSeq" id="WP_406823951.1">
    <property type="nucleotide sequence ID" value="NZ_CP157485.1"/>
</dbReference>
<dbReference type="InterPro" id="IPR014001">
    <property type="entry name" value="Helicase_ATP-bd"/>
</dbReference>
<dbReference type="SUPFAM" id="SSF52540">
    <property type="entry name" value="P-loop containing nucleoside triphosphate hydrolases"/>
    <property type="match status" value="2"/>
</dbReference>
<sequence>MSVNDLINGENLEARLRDILTKIHTRGPIEVGEFEFLAYAKKFHPKVFVNYEKTLLNFIGLFYKLSPANSLMEELYSIFADSIESETGNKFTPVQADAFKKISSNVYFSFSAPTSAGKSFLFREIISKSAGDIVIVVPSRALIAEYMYILESLVDKDVLILQFIEIVNVLHTRRRIYVITPERGVELFKNLGKLNIELFLFDEAQISDEEVRGMRFDSFVRRVDRLVPVAKKVFTHPFILNPEAQLSKHNFDQLSDHYCYRQHSVGKIHLVLKDQKFEYFSPFVVGTKIETVPTDDDIIKSTLEANGTVLIYTSKNKIYDGSFLLDFDKYITLCPKLTNPTALEYVEELRQFIGASTRGPEKHSTLIDMMEKGIVIHHGSIPLKARLIIESFVNNNFAKLCFSTSTLIQGINMPFDIVWINNFKFTGSDQQKNLDLKNLIGRAGRSTHLKDTFDYGFVIIENKNLNLFRKRILEASTIKSTSLLDENVANVSEDMVDIVQAIQNDSFNDELQLTNTQVERIRKADSDQDIFYILDNLLIDNLPLNGRQYYNLSQHYRAKIKTAFQNIFISHLRRQELTRSEKAILSASIPIMLWQIQGKSFAEIVSLRHAYLTSRTELRSILARVKKKEITGAEGVRLRAQIKVKRSPMASPLPNIKVKAPSLFEEIPVDDLDYDKLVYDTYDYLDKVISLSLSDPICAALQLFFEKTGDDRALTIKNYIKYGTNDKKEIWLLRYGFSFEDVEWIAAYVIDIDDQEINFSQNISQLSPEELEIIERFVN</sequence>
<reference evidence="6" key="1">
    <citation type="submission" date="2024-05" db="EMBL/GenBank/DDBJ databases">
        <authorList>
            <person name="Kim S."/>
            <person name="Heo J."/>
            <person name="Choi H."/>
            <person name="Choi Y."/>
            <person name="Kwon S.-W."/>
            <person name="Kim Y."/>
        </authorList>
    </citation>
    <scope>NUCLEOTIDE SEQUENCE</scope>
    <source>
        <strain evidence="6">KACC 23697</strain>
    </source>
</reference>
<accession>A0AAU7K147</accession>
<dbReference type="SMART" id="SM00487">
    <property type="entry name" value="DEXDc"/>
    <property type="match status" value="1"/>
</dbReference>
<dbReference type="Pfam" id="PF00270">
    <property type="entry name" value="DEAD"/>
    <property type="match status" value="1"/>
</dbReference>
<name>A0AAU7K147_9SPHI</name>
<evidence type="ECO:0000256" key="2">
    <source>
        <dbReference type="ARBA" id="ARBA00022801"/>
    </source>
</evidence>
<keyword evidence="1" id="KW-0547">Nucleotide-binding</keyword>
<keyword evidence="3 6" id="KW-0347">Helicase</keyword>
<dbReference type="InterPro" id="IPR027417">
    <property type="entry name" value="P-loop_NTPase"/>
</dbReference>
<dbReference type="AlphaFoldDB" id="A0AAU7K147"/>
<evidence type="ECO:0000313" key="6">
    <source>
        <dbReference type="EMBL" id="XBO46402.1"/>
    </source>
</evidence>
<dbReference type="GO" id="GO:0016787">
    <property type="term" value="F:hydrolase activity"/>
    <property type="evidence" value="ECO:0007669"/>
    <property type="project" value="UniProtKB-KW"/>
</dbReference>
<dbReference type="Gene3D" id="3.40.50.300">
    <property type="entry name" value="P-loop containing nucleotide triphosphate hydrolases"/>
    <property type="match status" value="2"/>
</dbReference>
<evidence type="ECO:0000256" key="1">
    <source>
        <dbReference type="ARBA" id="ARBA00022741"/>
    </source>
</evidence>
<dbReference type="GO" id="GO:0003676">
    <property type="term" value="F:nucleic acid binding"/>
    <property type="evidence" value="ECO:0007669"/>
    <property type="project" value="InterPro"/>
</dbReference>
<organism evidence="6">
    <name type="scientific">Pedobacter sp. KACC 23697</name>
    <dbReference type="NCBI Taxonomy" id="3149230"/>
    <lineage>
        <taxon>Bacteria</taxon>
        <taxon>Pseudomonadati</taxon>
        <taxon>Bacteroidota</taxon>
        <taxon>Sphingobacteriia</taxon>
        <taxon>Sphingobacteriales</taxon>
        <taxon>Sphingobacteriaceae</taxon>
        <taxon>Pedobacter</taxon>
    </lineage>
</organism>